<organism evidence="1">
    <name type="scientific">Corethron hystrix</name>
    <dbReference type="NCBI Taxonomy" id="216773"/>
    <lineage>
        <taxon>Eukaryota</taxon>
        <taxon>Sar</taxon>
        <taxon>Stramenopiles</taxon>
        <taxon>Ochrophyta</taxon>
        <taxon>Bacillariophyta</taxon>
        <taxon>Coscinodiscophyceae</taxon>
        <taxon>Corethrophycidae</taxon>
        <taxon>Corethrales</taxon>
        <taxon>Corethraceae</taxon>
        <taxon>Corethron</taxon>
    </lineage>
</organism>
<proteinExistence type="predicted"/>
<reference evidence="1" key="1">
    <citation type="submission" date="2021-01" db="EMBL/GenBank/DDBJ databases">
        <authorList>
            <person name="Corre E."/>
            <person name="Pelletier E."/>
            <person name="Niang G."/>
            <person name="Scheremetjew M."/>
            <person name="Finn R."/>
            <person name="Kale V."/>
            <person name="Holt S."/>
            <person name="Cochrane G."/>
            <person name="Meng A."/>
            <person name="Brown T."/>
            <person name="Cohen L."/>
        </authorList>
    </citation>
    <scope>NUCLEOTIDE SEQUENCE</scope>
    <source>
        <strain evidence="1">308</strain>
    </source>
</reference>
<evidence type="ECO:0008006" key="2">
    <source>
        <dbReference type="Google" id="ProtNLM"/>
    </source>
</evidence>
<dbReference type="InterPro" id="IPR027417">
    <property type="entry name" value="P-loop_NTPase"/>
</dbReference>
<dbReference type="SUPFAM" id="SSF52540">
    <property type="entry name" value="P-loop containing nucleoside triphosphate hydrolases"/>
    <property type="match status" value="1"/>
</dbReference>
<name>A0A7S1FNY8_9STRA</name>
<dbReference type="AlphaFoldDB" id="A0A7S1FNY8"/>
<protein>
    <recommendedName>
        <fullName evidence="2">Sulfotransferase domain-containing protein</fullName>
    </recommendedName>
</protein>
<dbReference type="EMBL" id="HBFR01006871">
    <property type="protein sequence ID" value="CAD8877764.1"/>
    <property type="molecule type" value="Transcribed_RNA"/>
</dbReference>
<gene>
    <name evidence="1" type="ORF">CHYS00102_LOCUS4948</name>
</gene>
<evidence type="ECO:0000313" key="1">
    <source>
        <dbReference type="EMBL" id="CAD8877764.1"/>
    </source>
</evidence>
<accession>A0A7S1FNY8</accession>
<dbReference type="Gene3D" id="3.40.50.300">
    <property type="entry name" value="P-loop containing nucleotide triphosphate hydrolases"/>
    <property type="match status" value="1"/>
</dbReference>
<sequence>MANYLRNNCVLPARKKKYGSTGMRWQAPWGKHTPATWRFKNVAVTGAADVIQSDFFPVVMTKDPYTWMSSMCRHSYAANWPHSKKHCPNLVANDEDDYFDNGSPVAVNIRYKKENVTHHSSLVDVWNSYYLTYLKADFPRLIVRFEDVLLRPVEVIGKVCECAGGELLKGDFKYVSDSAKGTTGAHKDASGLTEAIIRYTNSSKRIDDFQEEDLSYAIKNLDAGLIDTFHYFVKNN</sequence>